<proteinExistence type="predicted"/>
<dbReference type="PANTHER" id="PTHR33286:SF44">
    <property type="entry name" value="5A2 PROTEIN"/>
    <property type="match status" value="1"/>
</dbReference>
<organism evidence="4 5">
    <name type="scientific">Eragrostis curvula</name>
    <name type="common">weeping love grass</name>
    <dbReference type="NCBI Taxonomy" id="38414"/>
    <lineage>
        <taxon>Eukaryota</taxon>
        <taxon>Viridiplantae</taxon>
        <taxon>Streptophyta</taxon>
        <taxon>Embryophyta</taxon>
        <taxon>Tracheophyta</taxon>
        <taxon>Spermatophyta</taxon>
        <taxon>Magnoliopsida</taxon>
        <taxon>Liliopsida</taxon>
        <taxon>Poales</taxon>
        <taxon>Poaceae</taxon>
        <taxon>PACMAD clade</taxon>
        <taxon>Chloridoideae</taxon>
        <taxon>Eragrostideae</taxon>
        <taxon>Eragrostidinae</taxon>
        <taxon>Eragrostis</taxon>
    </lineage>
</organism>
<dbReference type="Gramene" id="TVU15265">
    <property type="protein sequence ID" value="TVU15265"/>
    <property type="gene ID" value="EJB05_38775"/>
</dbReference>
<dbReference type="Proteomes" id="UP000324897">
    <property type="component" value="Unassembled WGS sequence"/>
</dbReference>
<evidence type="ECO:0000259" key="2">
    <source>
        <dbReference type="Pfam" id="PF14368"/>
    </source>
</evidence>
<dbReference type="OrthoDB" id="635304at2759"/>
<evidence type="ECO:0000313" key="3">
    <source>
        <dbReference type="EMBL" id="TVU15250.1"/>
    </source>
</evidence>
<dbReference type="PANTHER" id="PTHR33286">
    <property type="entry name" value="BIFUNCTIONAL INHIBITOR/LIPID-TRANSFER PROTEIN/SEED STORAGE 2S ALBUMIN SUPERFAMILY PROTEIN"/>
    <property type="match status" value="1"/>
</dbReference>
<dbReference type="EMBL" id="RWGY01000031">
    <property type="protein sequence ID" value="TVU15265.1"/>
    <property type="molecule type" value="Genomic_DNA"/>
</dbReference>
<accession>A0A5J9TVD8</accession>
<keyword evidence="5" id="KW-1185">Reference proteome</keyword>
<feature type="chain" id="PRO_5033854810" description="Bifunctional inhibitor/plant lipid transfer protein/seed storage helical domain-containing protein" evidence="1">
    <location>
        <begin position="28"/>
        <end position="142"/>
    </location>
</feature>
<dbReference type="AlphaFoldDB" id="A0A5J9TVD8"/>
<sequence>MMATKVIHEALVLALVFTMLTTHQAWGEYDCHGEKELVKSKCKKTITMVGDYIPPDDNCRRAVEASDMACICRILSLEEQNKICVVKLVWLAGECGKPVPAGEKCGTWTVPRVVHTPPPRAPQEEDINARSQIRIPKMKKIN</sequence>
<reference evidence="4 5" key="1">
    <citation type="journal article" date="2019" name="Sci. Rep.">
        <title>A high-quality genome of Eragrostis curvula grass provides insights into Poaceae evolution and supports new strategies to enhance forage quality.</title>
        <authorList>
            <person name="Carballo J."/>
            <person name="Santos B.A.C.M."/>
            <person name="Zappacosta D."/>
            <person name="Garbus I."/>
            <person name="Selva J.P."/>
            <person name="Gallo C.A."/>
            <person name="Diaz A."/>
            <person name="Albertini E."/>
            <person name="Caccamo M."/>
            <person name="Echenique V."/>
        </authorList>
    </citation>
    <scope>NUCLEOTIDE SEQUENCE [LARGE SCALE GENOMIC DNA]</scope>
    <source>
        <strain evidence="5">cv. Victoria</strain>
        <tissue evidence="4">Leaf</tissue>
    </source>
</reference>
<keyword evidence="1" id="KW-0732">Signal</keyword>
<feature type="non-terminal residue" evidence="4">
    <location>
        <position position="142"/>
    </location>
</feature>
<dbReference type="EMBL" id="RWGY01000031">
    <property type="protein sequence ID" value="TVU15250.1"/>
    <property type="molecule type" value="Genomic_DNA"/>
</dbReference>
<comment type="caution">
    <text evidence="4">The sequence shown here is derived from an EMBL/GenBank/DDBJ whole genome shotgun (WGS) entry which is preliminary data.</text>
</comment>
<protein>
    <recommendedName>
        <fullName evidence="2">Bifunctional inhibitor/plant lipid transfer protein/seed storage helical domain-containing protein</fullName>
    </recommendedName>
</protein>
<evidence type="ECO:0000313" key="5">
    <source>
        <dbReference type="Proteomes" id="UP000324897"/>
    </source>
</evidence>
<feature type="signal peptide" evidence="1">
    <location>
        <begin position="1"/>
        <end position="27"/>
    </location>
</feature>
<name>A0A5J9TVD8_9POAL</name>
<evidence type="ECO:0000313" key="4">
    <source>
        <dbReference type="EMBL" id="TVU15265.1"/>
    </source>
</evidence>
<dbReference type="Gramene" id="TVU15250">
    <property type="protein sequence ID" value="TVU15250"/>
    <property type="gene ID" value="EJB05_38760"/>
</dbReference>
<dbReference type="InterPro" id="IPR016140">
    <property type="entry name" value="Bifunc_inhib/LTP/seed_store"/>
</dbReference>
<evidence type="ECO:0000256" key="1">
    <source>
        <dbReference type="SAM" id="SignalP"/>
    </source>
</evidence>
<dbReference type="Pfam" id="PF14368">
    <property type="entry name" value="LTP_2"/>
    <property type="match status" value="1"/>
</dbReference>
<feature type="domain" description="Bifunctional inhibitor/plant lipid transfer protein/seed storage helical" evidence="2">
    <location>
        <begin position="12"/>
        <end position="105"/>
    </location>
</feature>
<gene>
    <name evidence="3" type="ORF">EJB05_38760</name>
    <name evidence="4" type="ORF">EJB05_38775</name>
</gene>